<dbReference type="STRING" id="3880.A0A072VPZ3"/>
<name>A0A072VPZ3_MEDTR</name>
<proteinExistence type="predicted"/>
<reference evidence="2 4" key="1">
    <citation type="journal article" date="2011" name="Nature">
        <title>The Medicago genome provides insight into the evolution of rhizobial symbioses.</title>
        <authorList>
            <person name="Young N.D."/>
            <person name="Debelle F."/>
            <person name="Oldroyd G.E."/>
            <person name="Geurts R."/>
            <person name="Cannon S.B."/>
            <person name="Udvardi M.K."/>
            <person name="Benedito V.A."/>
            <person name="Mayer K.F."/>
            <person name="Gouzy J."/>
            <person name="Schoof H."/>
            <person name="Van de Peer Y."/>
            <person name="Proost S."/>
            <person name="Cook D.R."/>
            <person name="Meyers B.C."/>
            <person name="Spannagl M."/>
            <person name="Cheung F."/>
            <person name="De Mita S."/>
            <person name="Krishnakumar V."/>
            <person name="Gundlach H."/>
            <person name="Zhou S."/>
            <person name="Mudge J."/>
            <person name="Bharti A.K."/>
            <person name="Murray J.D."/>
            <person name="Naoumkina M.A."/>
            <person name="Rosen B."/>
            <person name="Silverstein K.A."/>
            <person name="Tang H."/>
            <person name="Rombauts S."/>
            <person name="Zhao P.X."/>
            <person name="Zhou P."/>
            <person name="Barbe V."/>
            <person name="Bardou P."/>
            <person name="Bechner M."/>
            <person name="Bellec A."/>
            <person name="Berger A."/>
            <person name="Berges H."/>
            <person name="Bidwell S."/>
            <person name="Bisseling T."/>
            <person name="Choisne N."/>
            <person name="Couloux A."/>
            <person name="Denny R."/>
            <person name="Deshpande S."/>
            <person name="Dai X."/>
            <person name="Doyle J.J."/>
            <person name="Dudez A.M."/>
            <person name="Farmer A.D."/>
            <person name="Fouteau S."/>
            <person name="Franken C."/>
            <person name="Gibelin C."/>
            <person name="Gish J."/>
            <person name="Goldstein S."/>
            <person name="Gonzalez A.J."/>
            <person name="Green P.J."/>
            <person name="Hallab A."/>
            <person name="Hartog M."/>
            <person name="Hua A."/>
            <person name="Humphray S.J."/>
            <person name="Jeong D.H."/>
            <person name="Jing Y."/>
            <person name="Jocker A."/>
            <person name="Kenton S.M."/>
            <person name="Kim D.J."/>
            <person name="Klee K."/>
            <person name="Lai H."/>
            <person name="Lang C."/>
            <person name="Lin S."/>
            <person name="Macmil S.L."/>
            <person name="Magdelenat G."/>
            <person name="Matthews L."/>
            <person name="McCorrison J."/>
            <person name="Monaghan E.L."/>
            <person name="Mun J.H."/>
            <person name="Najar F.Z."/>
            <person name="Nicholson C."/>
            <person name="Noirot C."/>
            <person name="O'Bleness M."/>
            <person name="Paule C.R."/>
            <person name="Poulain J."/>
            <person name="Prion F."/>
            <person name="Qin B."/>
            <person name="Qu C."/>
            <person name="Retzel E.F."/>
            <person name="Riddle C."/>
            <person name="Sallet E."/>
            <person name="Samain S."/>
            <person name="Samson N."/>
            <person name="Sanders I."/>
            <person name="Saurat O."/>
            <person name="Scarpelli C."/>
            <person name="Schiex T."/>
            <person name="Segurens B."/>
            <person name="Severin A.J."/>
            <person name="Sherrier D.J."/>
            <person name="Shi R."/>
            <person name="Sims S."/>
            <person name="Singer S.R."/>
            <person name="Sinharoy S."/>
            <person name="Sterck L."/>
            <person name="Viollet A."/>
            <person name="Wang B.B."/>
            <person name="Wang K."/>
            <person name="Wang M."/>
            <person name="Wang X."/>
            <person name="Warfsmann J."/>
            <person name="Weissenbach J."/>
            <person name="White D.D."/>
            <person name="White J.D."/>
            <person name="Wiley G.B."/>
            <person name="Wincker P."/>
            <person name="Xing Y."/>
            <person name="Yang L."/>
            <person name="Yao Z."/>
            <person name="Ying F."/>
            <person name="Zhai J."/>
            <person name="Zhou L."/>
            <person name="Zuber A."/>
            <person name="Denarie J."/>
            <person name="Dixon R.A."/>
            <person name="May G.D."/>
            <person name="Schwartz D.C."/>
            <person name="Rogers J."/>
            <person name="Quetier F."/>
            <person name="Town C.D."/>
            <person name="Roe B.A."/>
        </authorList>
    </citation>
    <scope>NUCLEOTIDE SEQUENCE [LARGE SCALE GENOMIC DNA]</scope>
    <source>
        <strain evidence="2">A17</strain>
        <strain evidence="3 4">cv. Jemalong A17</strain>
    </source>
</reference>
<evidence type="ECO:0000313" key="4">
    <source>
        <dbReference type="Proteomes" id="UP000002051"/>
    </source>
</evidence>
<feature type="chain" id="PRO_5014500835" evidence="1">
    <location>
        <begin position="26"/>
        <end position="124"/>
    </location>
</feature>
<keyword evidence="2" id="KW-0812">Transmembrane</keyword>
<accession>A0A072VPZ3</accession>
<keyword evidence="2" id="KW-0472">Membrane</keyword>
<reference evidence="3" key="3">
    <citation type="submission" date="2015-04" db="UniProtKB">
        <authorList>
            <consortium name="EnsemblPlants"/>
        </authorList>
    </citation>
    <scope>IDENTIFICATION</scope>
    <source>
        <strain evidence="3">cv. Jemalong A17</strain>
    </source>
</reference>
<evidence type="ECO:0000256" key="1">
    <source>
        <dbReference type="SAM" id="SignalP"/>
    </source>
</evidence>
<dbReference type="GO" id="GO:0050793">
    <property type="term" value="P:regulation of developmental process"/>
    <property type="evidence" value="ECO:0007669"/>
    <property type="project" value="InterPro"/>
</dbReference>
<evidence type="ECO:0000313" key="2">
    <source>
        <dbReference type="EMBL" id="KEH44094.1"/>
    </source>
</evidence>
<dbReference type="AlphaFoldDB" id="A0A072VPZ3"/>
<feature type="signal peptide" evidence="1">
    <location>
        <begin position="1"/>
        <end position="25"/>
    </location>
</feature>
<dbReference type="PANTHER" id="PTHR34663">
    <property type="entry name" value="OS06G0637400 PROTEIN"/>
    <property type="match status" value="1"/>
</dbReference>
<gene>
    <name evidence="2" type="ordered locus">MTR_1g107400</name>
</gene>
<keyword evidence="4" id="KW-1185">Reference proteome</keyword>
<organism evidence="2 4">
    <name type="scientific">Medicago truncatula</name>
    <name type="common">Barrel medic</name>
    <name type="synonym">Medicago tribuloides</name>
    <dbReference type="NCBI Taxonomy" id="3880"/>
    <lineage>
        <taxon>Eukaryota</taxon>
        <taxon>Viridiplantae</taxon>
        <taxon>Streptophyta</taxon>
        <taxon>Embryophyta</taxon>
        <taxon>Tracheophyta</taxon>
        <taxon>Spermatophyta</taxon>
        <taxon>Magnoliopsida</taxon>
        <taxon>eudicotyledons</taxon>
        <taxon>Gunneridae</taxon>
        <taxon>Pentapetalae</taxon>
        <taxon>rosids</taxon>
        <taxon>fabids</taxon>
        <taxon>Fabales</taxon>
        <taxon>Fabaceae</taxon>
        <taxon>Papilionoideae</taxon>
        <taxon>50 kb inversion clade</taxon>
        <taxon>NPAAA clade</taxon>
        <taxon>Hologalegina</taxon>
        <taxon>IRL clade</taxon>
        <taxon>Trifolieae</taxon>
        <taxon>Medicago</taxon>
    </lineage>
</organism>
<evidence type="ECO:0000313" key="3">
    <source>
        <dbReference type="EnsemblPlants" id="KEH44094"/>
    </source>
</evidence>
<reference evidence="2 4" key="2">
    <citation type="journal article" date="2014" name="BMC Genomics">
        <title>An improved genome release (version Mt4.0) for the model legume Medicago truncatula.</title>
        <authorList>
            <person name="Tang H."/>
            <person name="Krishnakumar V."/>
            <person name="Bidwell S."/>
            <person name="Rosen B."/>
            <person name="Chan A."/>
            <person name="Zhou S."/>
            <person name="Gentzbittel L."/>
            <person name="Childs K.L."/>
            <person name="Yandell M."/>
            <person name="Gundlach H."/>
            <person name="Mayer K.F."/>
            <person name="Schwartz D.C."/>
            <person name="Town C.D."/>
        </authorList>
    </citation>
    <scope>GENOME REANNOTATION</scope>
    <source>
        <strain evidence="2">A17</strain>
        <strain evidence="3 4">cv. Jemalong A17</strain>
    </source>
</reference>
<sequence length="124" mass="13230">MDIRLKSSVTFFTLILLVSLLVSEARPLLSPLQSKEGEIGEVMNGVFRTLKGAGPSPGIGHRLKKLQNLEGMKDSGPSSGGVGNIKIQNIEGQKFNTVQVIGVIKHSGPSPGEGHKYITNNNHS</sequence>
<dbReference type="GO" id="GO:0045087">
    <property type="term" value="P:innate immune response"/>
    <property type="evidence" value="ECO:0007669"/>
    <property type="project" value="InterPro"/>
</dbReference>
<dbReference type="Proteomes" id="UP000002051">
    <property type="component" value="Unassembled WGS sequence"/>
</dbReference>
<dbReference type="EnsemblPlants" id="KEH44094">
    <property type="protein sequence ID" value="KEH44094"/>
    <property type="gene ID" value="MTR_1g107400"/>
</dbReference>
<dbReference type="PANTHER" id="PTHR34663:SF8">
    <property type="entry name" value="PROTEIN, PUTATIVE-RELATED"/>
    <property type="match status" value="1"/>
</dbReference>
<protein>
    <submittedName>
        <fullName evidence="2">Transmembrane protein, putative</fullName>
    </submittedName>
</protein>
<dbReference type="HOGENOM" id="CLU_162936_0_0_1"/>
<dbReference type="EMBL" id="CM001217">
    <property type="protein sequence ID" value="KEH44094.1"/>
    <property type="molecule type" value="Genomic_DNA"/>
</dbReference>
<dbReference type="InterPro" id="IPR044700">
    <property type="entry name" value="PIP2/PIPL1"/>
</dbReference>
<keyword evidence="1" id="KW-0732">Signal</keyword>